<name>A0A1L9VN37_ASPGL</name>
<feature type="transmembrane region" description="Helical" evidence="1">
    <location>
        <begin position="36"/>
        <end position="58"/>
    </location>
</feature>
<dbReference type="RefSeq" id="XP_022402046.1">
    <property type="nucleotide sequence ID" value="XM_022546430.1"/>
</dbReference>
<sequence>MPPQCDPSYHMDALCMLYWKRIARGPTVRAEPHNQYLISDLGFSYCWRVTVLLASVLLKKKQARYGDNGCTMIISISAWGVMRRGRKRFGH</sequence>
<reference evidence="3" key="1">
    <citation type="journal article" date="2017" name="Genome Biol.">
        <title>Comparative genomics reveals high biological diversity and specific adaptations in the industrially and medically important fungal genus Aspergillus.</title>
        <authorList>
            <person name="de Vries R.P."/>
            <person name="Riley R."/>
            <person name="Wiebenga A."/>
            <person name="Aguilar-Osorio G."/>
            <person name="Amillis S."/>
            <person name="Uchima C.A."/>
            <person name="Anderluh G."/>
            <person name="Asadollahi M."/>
            <person name="Askin M."/>
            <person name="Barry K."/>
            <person name="Battaglia E."/>
            <person name="Bayram O."/>
            <person name="Benocci T."/>
            <person name="Braus-Stromeyer S.A."/>
            <person name="Caldana C."/>
            <person name="Canovas D."/>
            <person name="Cerqueira G.C."/>
            <person name="Chen F."/>
            <person name="Chen W."/>
            <person name="Choi C."/>
            <person name="Clum A."/>
            <person name="Dos Santos R.A."/>
            <person name="Damasio A.R."/>
            <person name="Diallinas G."/>
            <person name="Emri T."/>
            <person name="Fekete E."/>
            <person name="Flipphi M."/>
            <person name="Freyberg S."/>
            <person name="Gallo A."/>
            <person name="Gournas C."/>
            <person name="Habgood R."/>
            <person name="Hainaut M."/>
            <person name="Harispe M.L."/>
            <person name="Henrissat B."/>
            <person name="Hilden K.S."/>
            <person name="Hope R."/>
            <person name="Hossain A."/>
            <person name="Karabika E."/>
            <person name="Karaffa L."/>
            <person name="Karanyi Z."/>
            <person name="Krasevec N."/>
            <person name="Kuo A."/>
            <person name="Kusch H."/>
            <person name="LaButti K."/>
            <person name="Lagendijk E.L."/>
            <person name="Lapidus A."/>
            <person name="Levasseur A."/>
            <person name="Lindquist E."/>
            <person name="Lipzen A."/>
            <person name="Logrieco A.F."/>
            <person name="MacCabe A."/>
            <person name="Maekelae M.R."/>
            <person name="Malavazi I."/>
            <person name="Melin P."/>
            <person name="Meyer V."/>
            <person name="Mielnichuk N."/>
            <person name="Miskei M."/>
            <person name="Molnar A.P."/>
            <person name="Mule G."/>
            <person name="Ngan C.Y."/>
            <person name="Orejas M."/>
            <person name="Orosz E."/>
            <person name="Ouedraogo J.P."/>
            <person name="Overkamp K.M."/>
            <person name="Park H.-S."/>
            <person name="Perrone G."/>
            <person name="Piumi F."/>
            <person name="Punt P.J."/>
            <person name="Ram A.F."/>
            <person name="Ramon A."/>
            <person name="Rauscher S."/>
            <person name="Record E."/>
            <person name="Riano-Pachon D.M."/>
            <person name="Robert V."/>
            <person name="Roehrig J."/>
            <person name="Ruller R."/>
            <person name="Salamov A."/>
            <person name="Salih N.S."/>
            <person name="Samson R.A."/>
            <person name="Sandor E."/>
            <person name="Sanguinetti M."/>
            <person name="Schuetze T."/>
            <person name="Sepcic K."/>
            <person name="Shelest E."/>
            <person name="Sherlock G."/>
            <person name="Sophianopoulou V."/>
            <person name="Squina F.M."/>
            <person name="Sun H."/>
            <person name="Susca A."/>
            <person name="Todd R.B."/>
            <person name="Tsang A."/>
            <person name="Unkles S.E."/>
            <person name="van de Wiele N."/>
            <person name="van Rossen-Uffink D."/>
            <person name="Oliveira J.V."/>
            <person name="Vesth T.C."/>
            <person name="Visser J."/>
            <person name="Yu J.-H."/>
            <person name="Zhou M."/>
            <person name="Andersen M.R."/>
            <person name="Archer D.B."/>
            <person name="Baker S.E."/>
            <person name="Benoit I."/>
            <person name="Brakhage A.A."/>
            <person name="Braus G.H."/>
            <person name="Fischer R."/>
            <person name="Frisvad J.C."/>
            <person name="Goldman G.H."/>
            <person name="Houbraken J."/>
            <person name="Oakley B."/>
            <person name="Pocsi I."/>
            <person name="Scazzocchio C."/>
            <person name="Seiboth B."/>
            <person name="vanKuyk P.A."/>
            <person name="Wortman J."/>
            <person name="Dyer P.S."/>
            <person name="Grigoriev I.V."/>
        </authorList>
    </citation>
    <scope>NUCLEOTIDE SEQUENCE [LARGE SCALE GENOMIC DNA]</scope>
    <source>
        <strain evidence="3">CBS 516.65</strain>
    </source>
</reference>
<dbReference type="Proteomes" id="UP000184300">
    <property type="component" value="Unassembled WGS sequence"/>
</dbReference>
<protein>
    <submittedName>
        <fullName evidence="2">Uncharacterized protein</fullName>
    </submittedName>
</protein>
<keyword evidence="1" id="KW-1133">Transmembrane helix</keyword>
<gene>
    <name evidence="2" type="ORF">ASPGLDRAFT_46356</name>
</gene>
<evidence type="ECO:0000256" key="1">
    <source>
        <dbReference type="SAM" id="Phobius"/>
    </source>
</evidence>
<dbReference type="VEuPathDB" id="FungiDB:ASPGLDRAFT_46356"/>
<dbReference type="AlphaFoldDB" id="A0A1L9VN37"/>
<proteinExistence type="predicted"/>
<dbReference type="GeneID" id="34462691"/>
<keyword evidence="1" id="KW-0472">Membrane</keyword>
<keyword evidence="3" id="KW-1185">Reference proteome</keyword>
<evidence type="ECO:0000313" key="2">
    <source>
        <dbReference type="EMBL" id="OJJ85348.1"/>
    </source>
</evidence>
<evidence type="ECO:0000313" key="3">
    <source>
        <dbReference type="Proteomes" id="UP000184300"/>
    </source>
</evidence>
<dbReference type="EMBL" id="KV878895">
    <property type="protein sequence ID" value="OJJ85348.1"/>
    <property type="molecule type" value="Genomic_DNA"/>
</dbReference>
<organism evidence="2 3">
    <name type="scientific">Aspergillus glaucus CBS 516.65</name>
    <dbReference type="NCBI Taxonomy" id="1160497"/>
    <lineage>
        <taxon>Eukaryota</taxon>
        <taxon>Fungi</taxon>
        <taxon>Dikarya</taxon>
        <taxon>Ascomycota</taxon>
        <taxon>Pezizomycotina</taxon>
        <taxon>Eurotiomycetes</taxon>
        <taxon>Eurotiomycetidae</taxon>
        <taxon>Eurotiales</taxon>
        <taxon>Aspergillaceae</taxon>
        <taxon>Aspergillus</taxon>
        <taxon>Aspergillus subgen. Aspergillus</taxon>
    </lineage>
</organism>
<accession>A0A1L9VN37</accession>
<keyword evidence="1" id="KW-0812">Transmembrane</keyword>